<name>A0ABT8HBC9_MYCAO</name>
<evidence type="ECO:0000313" key="2">
    <source>
        <dbReference type="EMBL" id="MDN4518083.1"/>
    </source>
</evidence>
<sequence length="49" mass="5138">MTKEKPKTTETDAGSEHADDDVVSDPSKGTEDRVDWSDEGGATESGPAT</sequence>
<gene>
    <name evidence="2" type="ORF">QYF68_09630</name>
</gene>
<dbReference type="RefSeq" id="WP_011782216.1">
    <property type="nucleotide sequence ID" value="NZ_CP070380.1"/>
</dbReference>
<comment type="caution">
    <text evidence="2">The sequence shown here is derived from an EMBL/GenBank/DDBJ whole genome shotgun (WGS) entry which is preliminary data.</text>
</comment>
<accession>A0ABT8HBC9</accession>
<feature type="region of interest" description="Disordered" evidence="1">
    <location>
        <begin position="1"/>
        <end position="49"/>
    </location>
</feature>
<protein>
    <submittedName>
        <fullName evidence="2">Uncharacterized protein</fullName>
    </submittedName>
</protein>
<evidence type="ECO:0000256" key="1">
    <source>
        <dbReference type="SAM" id="MobiDB-lite"/>
    </source>
</evidence>
<keyword evidence="3" id="KW-1185">Reference proteome</keyword>
<dbReference type="Proteomes" id="UP001172687">
    <property type="component" value="Unassembled WGS sequence"/>
</dbReference>
<dbReference type="EMBL" id="JAUHTC010000037">
    <property type="protein sequence ID" value="MDN4518083.1"/>
    <property type="molecule type" value="Genomic_DNA"/>
</dbReference>
<evidence type="ECO:0000313" key="3">
    <source>
        <dbReference type="Proteomes" id="UP001172687"/>
    </source>
</evidence>
<feature type="compositionally biased region" description="Basic and acidic residues" evidence="1">
    <location>
        <begin position="1"/>
        <end position="17"/>
    </location>
</feature>
<organism evidence="2 3">
    <name type="scientific">Mycolicibacterium austroafricanum</name>
    <name type="common">Mycobacterium austroafricanum</name>
    <dbReference type="NCBI Taxonomy" id="39687"/>
    <lineage>
        <taxon>Bacteria</taxon>
        <taxon>Bacillati</taxon>
        <taxon>Actinomycetota</taxon>
        <taxon>Actinomycetes</taxon>
        <taxon>Mycobacteriales</taxon>
        <taxon>Mycobacteriaceae</taxon>
        <taxon>Mycolicibacterium</taxon>
    </lineage>
</organism>
<reference evidence="2" key="1">
    <citation type="submission" date="2023-07" db="EMBL/GenBank/DDBJ databases">
        <title>Degradation of tert-butanol by M. austroafricanum TBA100.</title>
        <authorList>
            <person name="Helbich S."/>
            <person name="Vainshtein Y."/>
        </authorList>
    </citation>
    <scope>NUCLEOTIDE SEQUENCE</scope>
    <source>
        <strain evidence="2">TBA100</strain>
    </source>
</reference>
<proteinExistence type="predicted"/>